<dbReference type="PANTHER" id="PTHR10772:SF63">
    <property type="entry name" value="20 KDA CHAPERONIN, CHLOROPLASTIC"/>
    <property type="match status" value="1"/>
</dbReference>
<feature type="signal peptide" evidence="6">
    <location>
        <begin position="1"/>
        <end position="17"/>
    </location>
</feature>
<dbReference type="GO" id="GO:0005524">
    <property type="term" value="F:ATP binding"/>
    <property type="evidence" value="ECO:0007669"/>
    <property type="project" value="InterPro"/>
</dbReference>
<dbReference type="FunFam" id="2.30.33.40:FF:000001">
    <property type="entry name" value="10 kDa chaperonin"/>
    <property type="match status" value="2"/>
</dbReference>
<evidence type="ECO:0000256" key="6">
    <source>
        <dbReference type="SAM" id="SignalP"/>
    </source>
</evidence>
<dbReference type="OrthoDB" id="184876at2759"/>
<keyword evidence="2" id="KW-0143">Chaperone</keyword>
<keyword evidence="6" id="KW-0732">Signal</keyword>
<organism evidence="7 8">
    <name type="scientific">Nitzschia inconspicua</name>
    <dbReference type="NCBI Taxonomy" id="303405"/>
    <lineage>
        <taxon>Eukaryota</taxon>
        <taxon>Sar</taxon>
        <taxon>Stramenopiles</taxon>
        <taxon>Ochrophyta</taxon>
        <taxon>Bacillariophyta</taxon>
        <taxon>Bacillariophyceae</taxon>
        <taxon>Bacillariophycidae</taxon>
        <taxon>Bacillariales</taxon>
        <taxon>Bacillariaceae</taxon>
        <taxon>Nitzschia</taxon>
    </lineage>
</organism>
<name>A0A9K3Q2B6_9STRA</name>
<dbReference type="Pfam" id="PF00166">
    <property type="entry name" value="Cpn10"/>
    <property type="match status" value="2"/>
</dbReference>
<dbReference type="PANTHER" id="PTHR10772">
    <property type="entry name" value="10 KDA HEAT SHOCK PROTEIN"/>
    <property type="match status" value="1"/>
</dbReference>
<dbReference type="CDD" id="cd00320">
    <property type="entry name" value="cpn10"/>
    <property type="match status" value="2"/>
</dbReference>
<comment type="caution">
    <text evidence="7">The sequence shown here is derived from an EMBL/GenBank/DDBJ whole genome shotgun (WGS) entry which is preliminary data.</text>
</comment>
<comment type="similarity">
    <text evidence="1">Belongs to the GroES chaperonin family.</text>
</comment>
<evidence type="ECO:0000256" key="4">
    <source>
        <dbReference type="ARBA" id="ARBA00073031"/>
    </source>
</evidence>
<proteinExistence type="inferred from homology"/>
<dbReference type="SMART" id="SM00883">
    <property type="entry name" value="Cpn10"/>
    <property type="match status" value="2"/>
</dbReference>
<keyword evidence="8" id="KW-1185">Reference proteome</keyword>
<accession>A0A9K3Q2B6</accession>
<dbReference type="GO" id="GO:0005739">
    <property type="term" value="C:mitochondrion"/>
    <property type="evidence" value="ECO:0007669"/>
    <property type="project" value="TreeGrafter"/>
</dbReference>
<gene>
    <name evidence="7" type="ORF">IV203_031350</name>
</gene>
<reference evidence="7" key="2">
    <citation type="submission" date="2021-04" db="EMBL/GenBank/DDBJ databases">
        <authorList>
            <person name="Podell S."/>
        </authorList>
    </citation>
    <scope>NUCLEOTIDE SEQUENCE</scope>
    <source>
        <strain evidence="7">Hildebrandi</strain>
    </source>
</reference>
<sequence length="243" mass="26185">MMRVSMRILCLLAGAQAFSTSRLHATRSLATQQPLSAKVDGRTVEGEVKPTNNFILVKIADAVEQTEGGILLTGKAKIKKTEGTVVSVGPGKTHPETGAVFDMPVSSGEGVVYGKYDGTEIDIDGAKHTLIRDDDVLVKFKGDKLTLDTVEVVRDAVLVQVETKERATEGGILIARSSSSETKPSTGKVVKVGPGRYATNGEIMEMEVSTGDYIKFRDYAGNEVEIDGEEYTVVRMLDILAKF</sequence>
<dbReference type="GO" id="GO:0046872">
    <property type="term" value="F:metal ion binding"/>
    <property type="evidence" value="ECO:0007669"/>
    <property type="project" value="TreeGrafter"/>
</dbReference>
<dbReference type="AlphaFoldDB" id="A0A9K3Q2B6"/>
<evidence type="ECO:0000313" key="7">
    <source>
        <dbReference type="EMBL" id="KAG7368607.1"/>
    </source>
</evidence>
<dbReference type="GO" id="GO:0051087">
    <property type="term" value="F:protein-folding chaperone binding"/>
    <property type="evidence" value="ECO:0007669"/>
    <property type="project" value="TreeGrafter"/>
</dbReference>
<dbReference type="EMBL" id="JAGRRH010000006">
    <property type="protein sequence ID" value="KAG7368607.1"/>
    <property type="molecule type" value="Genomic_DNA"/>
</dbReference>
<protein>
    <recommendedName>
        <fullName evidence="4">20 kDa chaperonin, chloroplastic</fullName>
    </recommendedName>
    <alternativeName>
        <fullName evidence="3">Chaperonin 10</fullName>
    </alternativeName>
    <alternativeName>
        <fullName evidence="5">Protein Cpn21</fullName>
    </alternativeName>
</protein>
<reference evidence="7" key="1">
    <citation type="journal article" date="2021" name="Sci. Rep.">
        <title>Diploid genomic architecture of Nitzschia inconspicua, an elite biomass production diatom.</title>
        <authorList>
            <person name="Oliver A."/>
            <person name="Podell S."/>
            <person name="Pinowska A."/>
            <person name="Traller J.C."/>
            <person name="Smith S.R."/>
            <person name="McClure R."/>
            <person name="Beliaev A."/>
            <person name="Bohutskyi P."/>
            <person name="Hill E.A."/>
            <person name="Rabines A."/>
            <person name="Zheng H."/>
            <person name="Allen L.Z."/>
            <person name="Kuo A."/>
            <person name="Grigoriev I.V."/>
            <person name="Allen A.E."/>
            <person name="Hazlebeck D."/>
            <person name="Allen E.E."/>
        </authorList>
    </citation>
    <scope>NUCLEOTIDE SEQUENCE</scope>
    <source>
        <strain evidence="7">Hildebrandi</strain>
    </source>
</reference>
<dbReference type="InterPro" id="IPR020818">
    <property type="entry name" value="Chaperonin_GroES"/>
</dbReference>
<dbReference type="GO" id="GO:0051082">
    <property type="term" value="F:unfolded protein binding"/>
    <property type="evidence" value="ECO:0007669"/>
    <property type="project" value="TreeGrafter"/>
</dbReference>
<dbReference type="GO" id="GO:0044183">
    <property type="term" value="F:protein folding chaperone"/>
    <property type="evidence" value="ECO:0007669"/>
    <property type="project" value="InterPro"/>
</dbReference>
<evidence type="ECO:0000256" key="2">
    <source>
        <dbReference type="ARBA" id="ARBA00023186"/>
    </source>
</evidence>
<dbReference type="Proteomes" id="UP000693970">
    <property type="component" value="Unassembled WGS sequence"/>
</dbReference>
<evidence type="ECO:0000256" key="5">
    <source>
        <dbReference type="ARBA" id="ARBA00079398"/>
    </source>
</evidence>
<evidence type="ECO:0000256" key="1">
    <source>
        <dbReference type="ARBA" id="ARBA00006975"/>
    </source>
</evidence>
<evidence type="ECO:0000313" key="8">
    <source>
        <dbReference type="Proteomes" id="UP000693970"/>
    </source>
</evidence>
<evidence type="ECO:0000256" key="3">
    <source>
        <dbReference type="ARBA" id="ARBA00031971"/>
    </source>
</evidence>
<feature type="chain" id="PRO_5039899432" description="20 kDa chaperonin, chloroplastic" evidence="6">
    <location>
        <begin position="18"/>
        <end position="243"/>
    </location>
</feature>